<comment type="catalytic activity">
    <reaction evidence="6 7">
        <text>[phosphate](n) + ATP = [phosphate](n+1) + ADP</text>
        <dbReference type="Rhea" id="RHEA:19573"/>
        <dbReference type="Rhea" id="RHEA-COMP:9859"/>
        <dbReference type="Rhea" id="RHEA-COMP:14280"/>
        <dbReference type="ChEBI" id="CHEBI:16838"/>
        <dbReference type="ChEBI" id="CHEBI:30616"/>
        <dbReference type="ChEBI" id="CHEBI:456216"/>
        <dbReference type="EC" id="2.7.4.1"/>
    </reaction>
</comment>
<dbReference type="PANTHER" id="PTHR30218:SF0">
    <property type="entry name" value="POLYPHOSPHATE KINASE"/>
    <property type="match status" value="1"/>
</dbReference>
<keyword evidence="4 6" id="KW-0418">Kinase</keyword>
<dbReference type="AlphaFoldDB" id="A0A3N4Q9D2"/>
<comment type="function">
    <text evidence="6 7">Catalyzes the reversible transfer of the terminal phosphate of ATP to form a long-chain polyphosphate (polyP).</text>
</comment>
<dbReference type="SUPFAM" id="SSF56024">
    <property type="entry name" value="Phospholipase D/nuclease"/>
    <property type="match status" value="2"/>
</dbReference>
<feature type="binding site" evidence="6">
    <location>
        <position position="544"/>
    </location>
    <ligand>
        <name>ATP</name>
        <dbReference type="ChEBI" id="CHEBI:30616"/>
    </ligand>
</feature>
<dbReference type="SUPFAM" id="SSF143724">
    <property type="entry name" value="PHP14-like"/>
    <property type="match status" value="1"/>
</dbReference>
<keyword evidence="6" id="KW-0460">Magnesium</keyword>
<dbReference type="Gene3D" id="3.30.1840.10">
    <property type="entry name" value="Polyphosphate kinase middle domain"/>
    <property type="match status" value="1"/>
</dbReference>
<keyword evidence="6" id="KW-0479">Metal-binding</keyword>
<dbReference type="Pfam" id="PF02503">
    <property type="entry name" value="PP_kinase"/>
    <property type="match status" value="1"/>
</dbReference>
<comment type="caution">
    <text evidence="12">The sequence shown here is derived from an EMBL/GenBank/DDBJ whole genome shotgun (WGS) entry which is preliminary data.</text>
</comment>
<dbReference type="RefSeq" id="WP_123846672.1">
    <property type="nucleotide sequence ID" value="NZ_RPDH01000001.1"/>
</dbReference>
<evidence type="ECO:0000259" key="11">
    <source>
        <dbReference type="Pfam" id="PF17941"/>
    </source>
</evidence>
<dbReference type="GO" id="GO:0006799">
    <property type="term" value="P:polyphosphate biosynthetic process"/>
    <property type="evidence" value="ECO:0007669"/>
    <property type="project" value="UniProtKB-UniRule"/>
</dbReference>
<dbReference type="InterPro" id="IPR024953">
    <property type="entry name" value="PP_kinase_middle"/>
</dbReference>
<evidence type="ECO:0000256" key="4">
    <source>
        <dbReference type="ARBA" id="ARBA00022777"/>
    </source>
</evidence>
<keyword evidence="13" id="KW-1185">Reference proteome</keyword>
<dbReference type="SUPFAM" id="SSF140356">
    <property type="entry name" value="PPK N-terminal domain-like"/>
    <property type="match status" value="1"/>
</dbReference>
<evidence type="ECO:0000256" key="3">
    <source>
        <dbReference type="ARBA" id="ARBA00022741"/>
    </source>
</evidence>
<dbReference type="GO" id="GO:0005524">
    <property type="term" value="F:ATP binding"/>
    <property type="evidence" value="ECO:0007669"/>
    <property type="project" value="UniProtKB-KW"/>
</dbReference>
<dbReference type="GO" id="GO:0009358">
    <property type="term" value="C:polyphosphate kinase complex"/>
    <property type="evidence" value="ECO:0007669"/>
    <property type="project" value="InterPro"/>
</dbReference>
<comment type="similarity">
    <text evidence="6 7">Belongs to the polyphosphate kinase 1 (PPK1) family.</text>
</comment>
<evidence type="ECO:0000256" key="2">
    <source>
        <dbReference type="ARBA" id="ARBA00022679"/>
    </source>
</evidence>
<dbReference type="EC" id="2.7.4.1" evidence="6 7"/>
<dbReference type="Pfam" id="PF13090">
    <property type="entry name" value="PP_kinase_C"/>
    <property type="match status" value="1"/>
</dbReference>
<keyword evidence="1 6" id="KW-0597">Phosphoprotein</keyword>
<evidence type="ECO:0000256" key="7">
    <source>
        <dbReference type="RuleBase" id="RU003800"/>
    </source>
</evidence>
<dbReference type="PANTHER" id="PTHR30218">
    <property type="entry name" value="POLYPHOSPHATE KINASE"/>
    <property type="match status" value="1"/>
</dbReference>
<dbReference type="InterPro" id="IPR025198">
    <property type="entry name" value="PPK_N_dom"/>
</dbReference>
<name>A0A3N4Q9D2_9BACT</name>
<dbReference type="PIRSF" id="PIRSF015589">
    <property type="entry name" value="PP_kinase"/>
    <property type="match status" value="1"/>
</dbReference>
<dbReference type="Proteomes" id="UP000278351">
    <property type="component" value="Unassembled WGS sequence"/>
</dbReference>
<feature type="binding site" evidence="6">
    <location>
        <position position="443"/>
    </location>
    <ligand>
        <name>ATP</name>
        <dbReference type="ChEBI" id="CHEBI:30616"/>
    </ligand>
</feature>
<dbReference type="InterPro" id="IPR036832">
    <property type="entry name" value="PPK_N_dom_sf"/>
</dbReference>
<accession>A0A3N4Q9D2</accession>
<feature type="binding site" evidence="6">
    <location>
        <position position="567"/>
    </location>
    <ligand>
        <name>ATP</name>
        <dbReference type="ChEBI" id="CHEBI:30616"/>
    </ligand>
</feature>
<feature type="domain" description="Polyphosphate kinase C-terminal" evidence="10">
    <location>
        <begin position="483"/>
        <end position="650"/>
    </location>
</feature>
<dbReference type="HAMAP" id="MF_00347">
    <property type="entry name" value="Polyphosphate_kinase"/>
    <property type="match status" value="1"/>
</dbReference>
<evidence type="ECO:0000313" key="13">
    <source>
        <dbReference type="Proteomes" id="UP000278351"/>
    </source>
</evidence>
<evidence type="ECO:0000259" key="9">
    <source>
        <dbReference type="Pfam" id="PF13089"/>
    </source>
</evidence>
<evidence type="ECO:0000259" key="10">
    <source>
        <dbReference type="Pfam" id="PF13090"/>
    </source>
</evidence>
<dbReference type="InterPro" id="IPR036830">
    <property type="entry name" value="PP_kinase_middle_dom_sf"/>
</dbReference>
<keyword evidence="3 6" id="KW-0547">Nucleotide-binding</keyword>
<keyword evidence="5 6" id="KW-0067">ATP-binding</keyword>
<dbReference type="Gene3D" id="3.30.870.10">
    <property type="entry name" value="Endonuclease Chain A"/>
    <property type="match status" value="2"/>
</dbReference>
<feature type="domain" description="Polyphosphate kinase C-terminal" evidence="11">
    <location>
        <begin position="308"/>
        <end position="468"/>
    </location>
</feature>
<dbReference type="CDD" id="cd09167">
    <property type="entry name" value="PLDc_EcPPK1_C2_like"/>
    <property type="match status" value="1"/>
</dbReference>
<feature type="domain" description="Polyphosphate kinase N-terminal" evidence="9">
    <location>
        <begin position="7"/>
        <end position="101"/>
    </location>
</feature>
<dbReference type="CDD" id="cd09164">
    <property type="entry name" value="PLDc_EcPPK1_C1_like"/>
    <property type="match status" value="1"/>
</dbReference>
<reference evidence="12 13" key="1">
    <citation type="submission" date="2018-11" db="EMBL/GenBank/DDBJ databases">
        <title>Chitinophaga lutea sp.nov., isolate from arsenic contaminated soil.</title>
        <authorList>
            <person name="Zong Y."/>
        </authorList>
    </citation>
    <scope>NUCLEOTIDE SEQUENCE [LARGE SCALE GENOMIC DNA]</scope>
    <source>
        <strain evidence="12 13">ZY74</strain>
    </source>
</reference>
<gene>
    <name evidence="12" type="primary">ppk1</name>
    <name evidence="6" type="synonym">ppk</name>
    <name evidence="12" type="ORF">EGT74_11835</name>
</gene>
<dbReference type="OrthoDB" id="9761456at2"/>
<dbReference type="InterPro" id="IPR041108">
    <property type="entry name" value="PP_kinase_C_1"/>
</dbReference>
<comment type="PTM">
    <text evidence="6 7">An intermediate of this reaction is the autophosphorylated ppk in which a phosphate is covalently linked to a histidine residue through a N-P bond.</text>
</comment>
<feature type="binding site" evidence="6">
    <location>
        <position position="350"/>
    </location>
    <ligand>
        <name>Mg(2+)</name>
        <dbReference type="ChEBI" id="CHEBI:18420"/>
    </ligand>
</feature>
<dbReference type="Pfam" id="PF17941">
    <property type="entry name" value="PP_kinase_C_1"/>
    <property type="match status" value="1"/>
</dbReference>
<dbReference type="InterPro" id="IPR003414">
    <property type="entry name" value="PP_kinase"/>
</dbReference>
<feature type="binding site" evidence="6">
    <location>
        <position position="43"/>
    </location>
    <ligand>
        <name>ATP</name>
        <dbReference type="ChEBI" id="CHEBI:30616"/>
    </ligand>
</feature>
<evidence type="ECO:0000313" key="12">
    <source>
        <dbReference type="EMBL" id="RPE14161.1"/>
    </source>
</evidence>
<keyword evidence="2 6" id="KW-0808">Transferase</keyword>
<feature type="binding site" evidence="6">
    <location>
        <position position="380"/>
    </location>
    <ligand>
        <name>Mg(2+)</name>
        <dbReference type="ChEBI" id="CHEBI:18420"/>
    </ligand>
</feature>
<sequence length="660" mass="74734">MDTSLNDRDLSWLSFNGRVLMMAGDEAVPLFERVRFLSIFSSNLDEFFRVRMPALMALHQLEEANTSVLPQAQAEIGRQLNLYGSMLKNVLQALQQKGIHLHYGTPLPPEAAVQDYFHSTVMGLLHPVVLQLHTPAETFLENNALYLIAGFEDGGMGMVNIPSGILPRFLKLSGGGIAFLDDVVRAHLDLVFPGRSVQGAYSIKLTRDAEIDVDEFSGTLLQKVENMLIKRDLGLPTRFLYDAAMPEHLQAALAKYFRIAPQEMVAGGRYHHLRDLADMPLPSKDPSLFYPPMPPARVKPLDGEKGLLDTVLEQDVVLHVPYQNYDYILRYFNEAALDPDVKEIYVTLYRVASGSQIVHALISAARNGKQVTVMVELKARFDEANNVRWAKRMKEAGIKILYSIPNLKVHAKVALVKRQRGNTWDYVGLMATGNFNESTARFYTDHVLLTAHKEMTQELELLFLYMQTGIAPARYNFIPFNHLLVAQFNLMDRFLGMIAREAEHARAGRKARIVIKLNNLQEKEMIAALYAAVEAGVEVVLIIRSICCIVPQPGITVRRIVDRYLEHARIFYFQNNGNEEIYMGSADWMNRNLHRRIEVCFPIYDKTYFRQLKDILDIQLADNTNAVILDRQINNVPVEKPTGEPGVNAQRAISAYVHNL</sequence>
<dbReference type="NCBIfam" id="NF003917">
    <property type="entry name" value="PRK05443.1-1"/>
    <property type="match status" value="1"/>
</dbReference>
<dbReference type="EMBL" id="RPDH01000001">
    <property type="protein sequence ID" value="RPE14161.1"/>
    <property type="molecule type" value="Genomic_DNA"/>
</dbReference>
<organism evidence="12 13">
    <name type="scientific">Chitinophaga lutea</name>
    <dbReference type="NCBI Taxonomy" id="2488634"/>
    <lineage>
        <taxon>Bacteria</taxon>
        <taxon>Pseudomonadati</taxon>
        <taxon>Bacteroidota</taxon>
        <taxon>Chitinophagia</taxon>
        <taxon>Chitinophagales</taxon>
        <taxon>Chitinophagaceae</taxon>
        <taxon>Chitinophaga</taxon>
    </lineage>
</organism>
<dbReference type="Pfam" id="PF13089">
    <property type="entry name" value="PP_kinase_N"/>
    <property type="match status" value="1"/>
</dbReference>
<comment type="cofactor">
    <cofactor evidence="6">
        <name>Mg(2+)</name>
        <dbReference type="ChEBI" id="CHEBI:18420"/>
    </cofactor>
</comment>
<dbReference type="Gene3D" id="1.20.58.310">
    <property type="entry name" value="Polyphosphate kinase N-terminal domain"/>
    <property type="match status" value="1"/>
</dbReference>
<feature type="active site" description="Phosphohistidine intermediate" evidence="6">
    <location>
        <position position="410"/>
    </location>
</feature>
<evidence type="ECO:0000256" key="5">
    <source>
        <dbReference type="ARBA" id="ARBA00022840"/>
    </source>
</evidence>
<protein>
    <recommendedName>
        <fullName evidence="6 7">Polyphosphate kinase</fullName>
        <ecNumber evidence="6 7">2.7.4.1</ecNumber>
    </recommendedName>
    <alternativeName>
        <fullName evidence="6">ATP-polyphosphate phosphotransferase</fullName>
    </alternativeName>
    <alternativeName>
        <fullName evidence="6">Polyphosphoric acid kinase</fullName>
    </alternativeName>
</protein>
<dbReference type="InterPro" id="IPR025200">
    <property type="entry name" value="PPK_C_dom2"/>
</dbReference>
<dbReference type="GO" id="GO:0046872">
    <property type="term" value="F:metal ion binding"/>
    <property type="evidence" value="ECO:0007669"/>
    <property type="project" value="UniProtKB-KW"/>
</dbReference>
<evidence type="ECO:0000259" key="8">
    <source>
        <dbReference type="Pfam" id="PF02503"/>
    </source>
</evidence>
<proteinExistence type="inferred from homology"/>
<evidence type="ECO:0000256" key="6">
    <source>
        <dbReference type="HAMAP-Rule" id="MF_00347"/>
    </source>
</evidence>
<feature type="domain" description="Polyphosphate kinase middle" evidence="8">
    <location>
        <begin position="111"/>
        <end position="278"/>
    </location>
</feature>
<dbReference type="GO" id="GO:0008976">
    <property type="term" value="F:polyphosphate kinase activity"/>
    <property type="evidence" value="ECO:0007669"/>
    <property type="project" value="UniProtKB-UniRule"/>
</dbReference>
<dbReference type="NCBIfam" id="TIGR03705">
    <property type="entry name" value="poly_P_kin"/>
    <property type="match status" value="1"/>
</dbReference>
<evidence type="ECO:0000256" key="1">
    <source>
        <dbReference type="ARBA" id="ARBA00022553"/>
    </source>
</evidence>